<dbReference type="InterPro" id="IPR013783">
    <property type="entry name" value="Ig-like_fold"/>
</dbReference>
<keyword evidence="6" id="KW-0472">Membrane</keyword>
<dbReference type="SUPFAM" id="SSF103481">
    <property type="entry name" value="Multidrug resistance efflux transporter EmrE"/>
    <property type="match status" value="1"/>
</dbReference>
<keyword evidence="4" id="KW-0326">Glycosidase</keyword>
<feature type="transmembrane region" description="Helical" evidence="6">
    <location>
        <begin position="59"/>
        <end position="82"/>
    </location>
</feature>
<evidence type="ECO:0000313" key="9">
    <source>
        <dbReference type="EMBL" id="KAI7841916.1"/>
    </source>
</evidence>
<feature type="transmembrane region" description="Helical" evidence="6">
    <location>
        <begin position="173"/>
        <end position="190"/>
    </location>
</feature>
<name>A0AAD5DRS0_9CHLO</name>
<organism evidence="9 10">
    <name type="scientific">Chlorella ohadii</name>
    <dbReference type="NCBI Taxonomy" id="2649997"/>
    <lineage>
        <taxon>Eukaryota</taxon>
        <taxon>Viridiplantae</taxon>
        <taxon>Chlorophyta</taxon>
        <taxon>core chlorophytes</taxon>
        <taxon>Trebouxiophyceae</taxon>
        <taxon>Chlorellales</taxon>
        <taxon>Chlorellaceae</taxon>
        <taxon>Chlorella clade</taxon>
        <taxon>Chlorella</taxon>
    </lineage>
</organism>
<keyword evidence="6" id="KW-1133">Transmembrane helix</keyword>
<protein>
    <recommendedName>
        <fullName evidence="11">Beta-glucosidase</fullName>
    </recommendedName>
</protein>
<feature type="region of interest" description="Disordered" evidence="5">
    <location>
        <begin position="340"/>
        <end position="395"/>
    </location>
</feature>
<dbReference type="InterPro" id="IPR044993">
    <property type="entry name" value="BXL"/>
</dbReference>
<dbReference type="InterPro" id="IPR001764">
    <property type="entry name" value="Glyco_hydro_3_N"/>
</dbReference>
<reference evidence="9" key="1">
    <citation type="submission" date="2020-11" db="EMBL/GenBank/DDBJ databases">
        <title>Chlorella ohadii genome sequencing and assembly.</title>
        <authorList>
            <person name="Murik O."/>
            <person name="Treves H."/>
            <person name="Kedem I."/>
            <person name="Shotland Y."/>
            <person name="Kaplan A."/>
        </authorList>
    </citation>
    <scope>NUCLEOTIDE SEQUENCE</scope>
    <source>
        <strain evidence="9">1</strain>
    </source>
</reference>
<dbReference type="InterPro" id="IPR036881">
    <property type="entry name" value="Glyco_hydro_3_C_sf"/>
</dbReference>
<feature type="transmembrane region" description="Helical" evidence="6">
    <location>
        <begin position="29"/>
        <end position="47"/>
    </location>
</feature>
<dbReference type="PANTHER" id="PTHR42721">
    <property type="entry name" value="SUGAR HYDROLASE-RELATED"/>
    <property type="match status" value="1"/>
</dbReference>
<dbReference type="GO" id="GO:0045493">
    <property type="term" value="P:xylan catabolic process"/>
    <property type="evidence" value="ECO:0007669"/>
    <property type="project" value="InterPro"/>
</dbReference>
<dbReference type="Proteomes" id="UP001205105">
    <property type="component" value="Unassembled WGS sequence"/>
</dbReference>
<evidence type="ECO:0000256" key="2">
    <source>
        <dbReference type="ARBA" id="ARBA00022729"/>
    </source>
</evidence>
<gene>
    <name evidence="9" type="ORF">COHA_004444</name>
</gene>
<dbReference type="Pfam" id="PF00933">
    <property type="entry name" value="Glyco_hydro_3"/>
    <property type="match status" value="1"/>
</dbReference>
<dbReference type="Pfam" id="PF01915">
    <property type="entry name" value="Glyco_hydro_3_C"/>
    <property type="match status" value="1"/>
</dbReference>
<keyword evidence="3" id="KW-0378">Hydrolase</keyword>
<evidence type="ECO:0008006" key="11">
    <source>
        <dbReference type="Google" id="ProtNLM"/>
    </source>
</evidence>
<dbReference type="InterPro" id="IPR036962">
    <property type="entry name" value="Glyco_hydro_3_N_sf"/>
</dbReference>
<dbReference type="Gene3D" id="2.60.40.10">
    <property type="entry name" value="Immunoglobulins"/>
    <property type="match status" value="1"/>
</dbReference>
<evidence type="ECO:0000256" key="5">
    <source>
        <dbReference type="SAM" id="MobiDB-lite"/>
    </source>
</evidence>
<feature type="domain" description="Glycoside hydrolase family 3 N-terminal" evidence="7">
    <location>
        <begin position="509"/>
        <end position="705"/>
    </location>
</feature>
<keyword evidence="6" id="KW-0812">Transmembrane</keyword>
<dbReference type="GO" id="GO:0031222">
    <property type="term" value="P:arabinan catabolic process"/>
    <property type="evidence" value="ECO:0007669"/>
    <property type="project" value="TreeGrafter"/>
</dbReference>
<dbReference type="EMBL" id="JADXDR010000058">
    <property type="protein sequence ID" value="KAI7841916.1"/>
    <property type="molecule type" value="Genomic_DNA"/>
</dbReference>
<dbReference type="AlphaFoldDB" id="A0AAD5DRS0"/>
<dbReference type="Gene3D" id="3.20.20.300">
    <property type="entry name" value="Glycoside hydrolase, family 3, N-terminal domain"/>
    <property type="match status" value="1"/>
</dbReference>
<sequence>MMLRGSEVLFAALLSRVWLGRLLNRWHLAGLGTCTAGVVLVGFAGYLEGGDPRQAAESGWAAALGMLLVVMAEVVQAAQVVSEDFVMSSMSLSPLSVVGLEGLYGTVLTLGLVLPIAQLLPGRMLVTDRMGATTRTVLETTRTLLIWLLNLLLYYGQPLKGAELGEPWTSHSWLQAVGFAVLVAGTLAYGHGEEVQSRRLRAKLRWARLRASLAALVSAHAAARPMLPPRIAGPATIRTAFVQRPEVGRLIQRMAAAGVAAPSTLPPSPLASSLPSTMAAGNSTMLAAAEALQADLDGLETAVSINVAGGIPTAVYRQAVSLLLLISAIGALPEQPPTAEAVAPALPRPPPPEVQAVASAAAATATPAAQPGASSKLARGVGGRSGRRKGKDADEMISKLTMDEKLRLLNTDSPAVNQSGVHIPAFNWWSECLHGAATDDDAGATIFPQSIGLAATFDRDLLGRVASAIGDELRAKSNEAEQRGLPPRRGRARAGSWVHLHATCHSLLTNCFSPVINIARDPRWGRLSESLGEDPYLTAELARVYVRGLQGSDPHFLKAAATCKHFAAYSLEEFEGVSRHSFDATMDARDVRDTYLAAWPACAKEAAAVICSYNSINGTPACASSWLQDHLREGMGFGGFVVSDCGAIDSMWRHHRWAPGPAEAAAAALTAGTDLACTEYEGLREAVERGLVSEAAVDAALHRLLMARFALGHFDDPRKPRNPYRRIPASVVGSPEHLALAHEAAAKSFVLLKNDPPVPPKGWAAGSGHGSGCSKAQGAAVSAALPLLPLRLEGMKRITVLGPMANRTGELGVNDCRFHLPFLLAADTDGVVQACLQSDLCLFFVGTTSVFSPLSVVEERQRYGTYSLFPPVVEAEGMDRQDLLLPGRQLNIIQAVAKRTSTPIAVVLVHGAPLDVSWLQDSPRVSSILSVWMPAQGSPAIADVLFGELSPSGRLPVSFPFNNYTAQSDFYDMSMRRWPDRTHRHLQARRNWLAAGEPAVPVLYQFGHGLSYTSFAYSTLRAEVPAPADMAAPPLHKGPAALLHVSLEAINTGSMAAEEVVLLFLTFPEDGQLQRHSTRRPWWPRRWWQPGAAASPAANLPSVTLTLPCAGSDSSSGSGAVGGSVWPEDVPRQTLAGFERLASLAPGQSAAARFALTLATFQPFSPLDSGSHGMQGTAVRPYCGRYVLRAGGQEMEVWVADEELSAAL</sequence>
<keyword evidence="10" id="KW-1185">Reference proteome</keyword>
<dbReference type="GO" id="GO:0046556">
    <property type="term" value="F:alpha-L-arabinofuranosidase activity"/>
    <property type="evidence" value="ECO:0007669"/>
    <property type="project" value="TreeGrafter"/>
</dbReference>
<dbReference type="Gene3D" id="3.40.50.1700">
    <property type="entry name" value="Glycoside hydrolase family 3 C-terminal domain"/>
    <property type="match status" value="2"/>
</dbReference>
<dbReference type="SUPFAM" id="SSF52279">
    <property type="entry name" value="Beta-D-glucan exohydrolase, C-terminal domain"/>
    <property type="match status" value="1"/>
</dbReference>
<feature type="transmembrane region" description="Helical" evidence="6">
    <location>
        <begin position="102"/>
        <end position="120"/>
    </location>
</feature>
<dbReference type="InterPro" id="IPR037185">
    <property type="entry name" value="EmrE-like"/>
</dbReference>
<feature type="transmembrane region" description="Helical" evidence="6">
    <location>
        <begin position="132"/>
        <end position="153"/>
    </location>
</feature>
<comment type="caution">
    <text evidence="9">The sequence shown here is derived from an EMBL/GenBank/DDBJ whole genome shotgun (WGS) entry which is preliminary data.</text>
</comment>
<evidence type="ECO:0000313" key="10">
    <source>
        <dbReference type="Proteomes" id="UP001205105"/>
    </source>
</evidence>
<evidence type="ECO:0000259" key="7">
    <source>
        <dbReference type="Pfam" id="PF00933"/>
    </source>
</evidence>
<proteinExistence type="inferred from homology"/>
<evidence type="ECO:0000256" key="4">
    <source>
        <dbReference type="ARBA" id="ARBA00023295"/>
    </source>
</evidence>
<dbReference type="PRINTS" id="PR00133">
    <property type="entry name" value="GLHYDRLASE3"/>
</dbReference>
<feature type="compositionally biased region" description="Low complexity" evidence="5">
    <location>
        <begin position="354"/>
        <end position="374"/>
    </location>
</feature>
<evidence type="ECO:0000256" key="1">
    <source>
        <dbReference type="ARBA" id="ARBA00005336"/>
    </source>
</evidence>
<dbReference type="InterPro" id="IPR002772">
    <property type="entry name" value="Glyco_hydro_3_C"/>
</dbReference>
<feature type="domain" description="Glycoside hydrolase family 3 C-terminal" evidence="8">
    <location>
        <begin position="787"/>
        <end position="1012"/>
    </location>
</feature>
<dbReference type="GO" id="GO:0009044">
    <property type="term" value="F:xylan 1,4-beta-xylosidase activity"/>
    <property type="evidence" value="ECO:0007669"/>
    <property type="project" value="InterPro"/>
</dbReference>
<comment type="similarity">
    <text evidence="1">Belongs to the glycosyl hydrolase 3 family.</text>
</comment>
<keyword evidence="2" id="KW-0732">Signal</keyword>
<dbReference type="PANTHER" id="PTHR42721:SF3">
    <property type="entry name" value="BETA-D-XYLOSIDASE 5-RELATED"/>
    <property type="match status" value="1"/>
</dbReference>
<dbReference type="SUPFAM" id="SSF51445">
    <property type="entry name" value="(Trans)glycosidases"/>
    <property type="match status" value="1"/>
</dbReference>
<accession>A0AAD5DRS0</accession>
<feature type="transmembrane region" description="Helical" evidence="6">
    <location>
        <begin position="211"/>
        <end position="227"/>
    </location>
</feature>
<dbReference type="InterPro" id="IPR017853">
    <property type="entry name" value="GH"/>
</dbReference>
<evidence type="ECO:0000256" key="6">
    <source>
        <dbReference type="SAM" id="Phobius"/>
    </source>
</evidence>
<evidence type="ECO:0000256" key="3">
    <source>
        <dbReference type="ARBA" id="ARBA00022801"/>
    </source>
</evidence>
<evidence type="ECO:0000259" key="8">
    <source>
        <dbReference type="Pfam" id="PF01915"/>
    </source>
</evidence>